<protein>
    <recommendedName>
        <fullName evidence="1">DUF2135 domain-containing protein</fullName>
    </recommendedName>
</protein>
<evidence type="ECO:0000313" key="2">
    <source>
        <dbReference type="EMBL" id="CAF4382123.1"/>
    </source>
</evidence>
<name>A0A820N3M7_9BILA</name>
<organism evidence="2 3">
    <name type="scientific">Rotaria sordida</name>
    <dbReference type="NCBI Taxonomy" id="392033"/>
    <lineage>
        <taxon>Eukaryota</taxon>
        <taxon>Metazoa</taxon>
        <taxon>Spiralia</taxon>
        <taxon>Gnathifera</taxon>
        <taxon>Rotifera</taxon>
        <taxon>Eurotatoria</taxon>
        <taxon>Bdelloidea</taxon>
        <taxon>Philodinida</taxon>
        <taxon>Philodinidae</taxon>
        <taxon>Rotaria</taxon>
    </lineage>
</organism>
<evidence type="ECO:0000259" key="1">
    <source>
        <dbReference type="Pfam" id="PF09906"/>
    </source>
</evidence>
<dbReference type="AlphaFoldDB" id="A0A820N3M7"/>
<feature type="domain" description="DUF2135" evidence="1">
    <location>
        <begin position="90"/>
        <end position="133"/>
    </location>
</feature>
<reference evidence="2" key="1">
    <citation type="submission" date="2021-02" db="EMBL/GenBank/DDBJ databases">
        <authorList>
            <person name="Nowell W R."/>
        </authorList>
    </citation>
    <scope>NUCLEOTIDE SEQUENCE</scope>
</reference>
<dbReference type="Pfam" id="PF09906">
    <property type="entry name" value="DUF2135"/>
    <property type="match status" value="1"/>
</dbReference>
<comment type="caution">
    <text evidence="2">The sequence shown here is derived from an EMBL/GenBank/DDBJ whole genome shotgun (WGS) entry which is preliminary data.</text>
</comment>
<feature type="non-terminal residue" evidence="2">
    <location>
        <position position="1"/>
    </location>
</feature>
<gene>
    <name evidence="2" type="ORF">JBS370_LOCUS42888</name>
</gene>
<dbReference type="Proteomes" id="UP000663836">
    <property type="component" value="Unassembled WGS sequence"/>
</dbReference>
<sequence>FNWFLFEYHQQKQISNSVDQRLIRHLSVGLRIVMVWDTNDSDVDSHVIEPTGEECFYSHKNTAIGSMISRDFTSGYEPEEYLIRKSVKDTYTVRAKYFANHQQSLTSATTIMVHIYKYYDQTNQQKEIVTLRLNSN</sequence>
<proteinExistence type="predicted"/>
<evidence type="ECO:0000313" key="3">
    <source>
        <dbReference type="Proteomes" id="UP000663836"/>
    </source>
</evidence>
<dbReference type="EMBL" id="CAJOBD010060728">
    <property type="protein sequence ID" value="CAF4382123.1"/>
    <property type="molecule type" value="Genomic_DNA"/>
</dbReference>
<dbReference type="InterPro" id="IPR019220">
    <property type="entry name" value="DUF2135"/>
</dbReference>
<accession>A0A820N3M7</accession>